<feature type="region of interest" description="Disordered" evidence="1">
    <location>
        <begin position="34"/>
        <end position="57"/>
    </location>
</feature>
<evidence type="ECO:0008006" key="5">
    <source>
        <dbReference type="Google" id="ProtNLM"/>
    </source>
</evidence>
<organism evidence="3 4">
    <name type="scientific">Bifidobacterium jacchi</name>
    <dbReference type="NCBI Taxonomy" id="2490545"/>
    <lineage>
        <taxon>Bacteria</taxon>
        <taxon>Bacillati</taxon>
        <taxon>Actinomycetota</taxon>
        <taxon>Actinomycetes</taxon>
        <taxon>Bifidobacteriales</taxon>
        <taxon>Bifidobacteriaceae</taxon>
        <taxon>Bifidobacterium</taxon>
    </lineage>
</organism>
<dbReference type="OrthoDB" id="3231829at2"/>
<name>A0A5N5RMK8_9BIFI</name>
<dbReference type="EMBL" id="RQSP01000002">
    <property type="protein sequence ID" value="KAB5608528.1"/>
    <property type="molecule type" value="Genomic_DNA"/>
</dbReference>
<evidence type="ECO:0000256" key="2">
    <source>
        <dbReference type="SAM" id="SignalP"/>
    </source>
</evidence>
<sequence length="280" mass="28888">MTASDNSLRRVLGVVAASGLCLIALTACSAQNSSTNASNAGNTTGGNVNGSNTNESANDVNATAKRFVSCLTGKGFDAQLSASVLDSSGHGVKDTAELRMLDASGNPVASNGGSEGTSISSDSSSSFQQLYPTAVYTTVDTNGAWVTFQDSSGLAGTPYASKQADYAACEKANPDFTQPVQGSTQQPDYSDVDKNAALNFAKQARKAGFSWVQDPAADTPTTIMIPNTVSESELRRFFKDCPTGGANITFGFGGTPDEFGYDYTKVMEEVMGSGSATSGQ</sequence>
<keyword evidence="2" id="KW-0732">Signal</keyword>
<proteinExistence type="predicted"/>
<dbReference type="Proteomes" id="UP000326336">
    <property type="component" value="Unassembled WGS sequence"/>
</dbReference>
<feature type="signal peptide" evidence="2">
    <location>
        <begin position="1"/>
        <end position="29"/>
    </location>
</feature>
<dbReference type="RefSeq" id="WP_151915899.1">
    <property type="nucleotide sequence ID" value="NZ_RQSP01000002.1"/>
</dbReference>
<reference evidence="3 4" key="1">
    <citation type="journal article" date="2019" name="Int. J. Syst. Evol. Microbiol.">
        <title>Bifidobacterium jacchi sp. nov., isolated from the faeces of a baby common marmoset (Callithrix jacchus).</title>
        <authorList>
            <person name="Modesto M."/>
            <person name="Watanabe K."/>
            <person name="Arita M."/>
            <person name="Satti M."/>
            <person name="Oki K."/>
            <person name="Sciavilla P."/>
            <person name="Patavino C."/>
            <person name="Camma C."/>
            <person name="Michelini S."/>
            <person name="Sgorbati B."/>
            <person name="Mattarelli P."/>
        </authorList>
    </citation>
    <scope>NUCLEOTIDE SEQUENCE [LARGE SCALE GENOMIC DNA]</scope>
    <source>
        <strain evidence="3 4">MRM 9.3</strain>
    </source>
</reference>
<dbReference type="AlphaFoldDB" id="A0A5N5RMK8"/>
<evidence type="ECO:0000313" key="3">
    <source>
        <dbReference type="EMBL" id="KAB5608528.1"/>
    </source>
</evidence>
<evidence type="ECO:0000256" key="1">
    <source>
        <dbReference type="SAM" id="MobiDB-lite"/>
    </source>
</evidence>
<evidence type="ECO:0000313" key="4">
    <source>
        <dbReference type="Proteomes" id="UP000326336"/>
    </source>
</evidence>
<comment type="caution">
    <text evidence="3">The sequence shown here is derived from an EMBL/GenBank/DDBJ whole genome shotgun (WGS) entry which is preliminary data.</text>
</comment>
<keyword evidence="4" id="KW-1185">Reference proteome</keyword>
<accession>A0A5N5RMK8</accession>
<feature type="chain" id="PRO_5039299752" description="Uridine kinase" evidence="2">
    <location>
        <begin position="30"/>
        <end position="280"/>
    </location>
</feature>
<feature type="region of interest" description="Disordered" evidence="1">
    <location>
        <begin position="104"/>
        <end position="124"/>
    </location>
</feature>
<gene>
    <name evidence="3" type="ORF">EHS19_00785</name>
</gene>
<protein>
    <recommendedName>
        <fullName evidence="5">Uridine kinase</fullName>
    </recommendedName>
</protein>